<dbReference type="EMBL" id="JBBNAG010000010">
    <property type="protein sequence ID" value="KAK9099976.1"/>
    <property type="molecule type" value="Genomic_DNA"/>
</dbReference>
<accession>A0AAP0HX95</accession>
<name>A0AAP0HX95_9MAGN</name>
<reference evidence="2 3" key="1">
    <citation type="submission" date="2024-01" db="EMBL/GenBank/DDBJ databases">
        <title>Genome assemblies of Stephania.</title>
        <authorList>
            <person name="Yang L."/>
        </authorList>
    </citation>
    <scope>NUCLEOTIDE SEQUENCE [LARGE SCALE GENOMIC DNA]</scope>
    <source>
        <strain evidence="2">JXDWG</strain>
        <tissue evidence="2">Leaf</tissue>
    </source>
</reference>
<proteinExistence type="predicted"/>
<keyword evidence="1" id="KW-1133">Transmembrane helix</keyword>
<evidence type="ECO:0000313" key="2">
    <source>
        <dbReference type="EMBL" id="KAK9099976.1"/>
    </source>
</evidence>
<dbReference type="Proteomes" id="UP001419268">
    <property type="component" value="Unassembled WGS sequence"/>
</dbReference>
<evidence type="ECO:0000256" key="1">
    <source>
        <dbReference type="SAM" id="Phobius"/>
    </source>
</evidence>
<keyword evidence="3" id="KW-1185">Reference proteome</keyword>
<dbReference type="AlphaFoldDB" id="A0AAP0HX95"/>
<feature type="transmembrane region" description="Helical" evidence="1">
    <location>
        <begin position="164"/>
        <end position="192"/>
    </location>
</feature>
<feature type="transmembrane region" description="Helical" evidence="1">
    <location>
        <begin position="31"/>
        <end position="54"/>
    </location>
</feature>
<feature type="transmembrane region" description="Helical" evidence="1">
    <location>
        <begin position="74"/>
        <end position="100"/>
    </location>
</feature>
<keyword evidence="1" id="KW-0472">Membrane</keyword>
<dbReference type="PANTHER" id="PTHR33133">
    <property type="entry name" value="OS08G0107100 PROTEIN-RELATED"/>
    <property type="match status" value="1"/>
</dbReference>
<feature type="transmembrane region" description="Helical" evidence="1">
    <location>
        <begin position="251"/>
        <end position="277"/>
    </location>
</feature>
<comment type="caution">
    <text evidence="2">The sequence shown here is derived from an EMBL/GenBank/DDBJ whole genome shotgun (WGS) entry which is preliminary data.</text>
</comment>
<keyword evidence="1" id="KW-0812">Transmembrane</keyword>
<sequence length="291" mass="32676">MITASKSSDQLSGIRGVVKEALGVPFTKRKFGVVVVSLLIHVLFLSIASITTLFVRKELEAANHDKSKHIKAFISSYFLILVEITISNLTFPFGVILTVYHASDVYMGKSFSLKELLSRATATWKRRIFSFYQFGLYYLSIVMCLEAAFLFVSLGDYAAIAKVVAFMLIIAGDVLVVYMAAGFILGYVILIVEECDQLNILKAYEKSANLIDGKKAHADLTLFLLPVVAANSLLLFLLQSQNPFQAEILRYALAFILVVFIAISQPCIYILFTVFYYESMRQRKAGWCNYR</sequence>
<gene>
    <name evidence="2" type="ORF">Scep_023406</name>
</gene>
<feature type="transmembrane region" description="Helical" evidence="1">
    <location>
        <begin position="134"/>
        <end position="152"/>
    </location>
</feature>
<feature type="transmembrane region" description="Helical" evidence="1">
    <location>
        <begin position="220"/>
        <end position="239"/>
    </location>
</feature>
<protein>
    <submittedName>
        <fullName evidence="2">Uncharacterized protein</fullName>
    </submittedName>
</protein>
<organism evidence="2 3">
    <name type="scientific">Stephania cephalantha</name>
    <dbReference type="NCBI Taxonomy" id="152367"/>
    <lineage>
        <taxon>Eukaryota</taxon>
        <taxon>Viridiplantae</taxon>
        <taxon>Streptophyta</taxon>
        <taxon>Embryophyta</taxon>
        <taxon>Tracheophyta</taxon>
        <taxon>Spermatophyta</taxon>
        <taxon>Magnoliopsida</taxon>
        <taxon>Ranunculales</taxon>
        <taxon>Menispermaceae</taxon>
        <taxon>Menispermoideae</taxon>
        <taxon>Cissampelideae</taxon>
        <taxon>Stephania</taxon>
    </lineage>
</organism>
<evidence type="ECO:0000313" key="3">
    <source>
        <dbReference type="Proteomes" id="UP001419268"/>
    </source>
</evidence>
<dbReference type="PANTHER" id="PTHR33133:SF1">
    <property type="entry name" value="EXPRESSED PROTEIN-RELATED"/>
    <property type="match status" value="1"/>
</dbReference>